<sequence length="468" mass="54345">MRKLSIGHKLYVSIMAVFLTYSVAFIIFQQNREKQYKIDTLELKLQMFNQQMAENLEDHPFNEAEISKYIAQHYKNDLRITLIQANGKVFYDNKKKDYNQMSNHNNREEIMLARKNGKGSVVDRKSKTLHTLYFYSATYFPKQQIFVRSSVPYTESLANSLRYDQHYIWVSLLGLALLTIIIYRFMSRLDNNIHKLKTFAWRADHNKSLEIEDLATFPDDELGEIAERIIKIYKRLETTRKQQDILKRQLTQNIAHELKTPVASIQGYLETILNNPNVKEEDKLMFLQRSYSQTERLTSLLRDISTLNRMDDGAQMLEKEEVDINALVRNIEAETAHEIEQHSMAFINHLPEGIKIKGVRSLLYSIFRNLTDNAIAYAGDNTTITLSAQKENNCYRFEFADNGIGVSIEHRPRLFERFYRIDKGRSRKMGGTGLGLAIVKNAVIHHNGTIEVTANAPQGLKFIFTLAE</sequence>
<dbReference type="CDD" id="cd00082">
    <property type="entry name" value="HisKA"/>
    <property type="match status" value="1"/>
</dbReference>
<reference evidence="9 10" key="1">
    <citation type="submission" date="2014-07" db="EMBL/GenBank/DDBJ databases">
        <authorList>
            <person name="McCorrison J."/>
            <person name="Sanka R."/>
            <person name="Torralba M."/>
            <person name="Gillis M."/>
            <person name="Haft D.H."/>
            <person name="Methe B."/>
            <person name="Sutton G."/>
            <person name="Nelson K.E."/>
        </authorList>
    </citation>
    <scope>NUCLEOTIDE SEQUENCE [LARGE SCALE GENOMIC DNA]</scope>
    <source>
        <strain evidence="9 10">DNF00882</strain>
    </source>
</reference>
<dbReference type="EMBL" id="JRNR01000030">
    <property type="protein sequence ID" value="KGF49706.1"/>
    <property type="molecule type" value="Genomic_DNA"/>
</dbReference>
<evidence type="ECO:0000256" key="1">
    <source>
        <dbReference type="ARBA" id="ARBA00000085"/>
    </source>
</evidence>
<dbReference type="SMART" id="SM00388">
    <property type="entry name" value="HisKA"/>
    <property type="match status" value="1"/>
</dbReference>
<dbReference type="Gene3D" id="3.30.565.10">
    <property type="entry name" value="Histidine kinase-like ATPase, C-terminal domain"/>
    <property type="match status" value="1"/>
</dbReference>
<name>A0A096ASK0_9BACT</name>
<dbReference type="SUPFAM" id="SSF55874">
    <property type="entry name" value="ATPase domain of HSP90 chaperone/DNA topoisomerase II/histidine kinase"/>
    <property type="match status" value="1"/>
</dbReference>
<keyword evidence="6" id="KW-0902">Two-component regulatory system</keyword>
<feature type="transmembrane region" description="Helical" evidence="7">
    <location>
        <begin position="167"/>
        <end position="186"/>
    </location>
</feature>
<gene>
    <name evidence="9" type="ORF">HMPREF0654_04205</name>
</gene>
<dbReference type="GO" id="GO:0005886">
    <property type="term" value="C:plasma membrane"/>
    <property type="evidence" value="ECO:0007669"/>
    <property type="project" value="TreeGrafter"/>
</dbReference>
<dbReference type="InterPro" id="IPR003661">
    <property type="entry name" value="HisK_dim/P_dom"/>
</dbReference>
<dbReference type="AlphaFoldDB" id="A0A096ASK0"/>
<proteinExistence type="predicted"/>
<dbReference type="PRINTS" id="PR00344">
    <property type="entry name" value="BCTRLSENSOR"/>
</dbReference>
<dbReference type="InterPro" id="IPR004358">
    <property type="entry name" value="Sig_transdc_His_kin-like_C"/>
</dbReference>
<keyword evidence="7" id="KW-1133">Transmembrane helix</keyword>
<evidence type="ECO:0000256" key="5">
    <source>
        <dbReference type="ARBA" id="ARBA00022777"/>
    </source>
</evidence>
<dbReference type="CDD" id="cd00075">
    <property type="entry name" value="HATPase"/>
    <property type="match status" value="1"/>
</dbReference>
<keyword evidence="4" id="KW-0808">Transferase</keyword>
<dbReference type="PANTHER" id="PTHR45453">
    <property type="entry name" value="PHOSPHATE REGULON SENSOR PROTEIN PHOR"/>
    <property type="match status" value="1"/>
</dbReference>
<comment type="caution">
    <text evidence="9">The sequence shown here is derived from an EMBL/GenBank/DDBJ whole genome shotgun (WGS) entry which is preliminary data.</text>
</comment>
<protein>
    <recommendedName>
        <fullName evidence="2">histidine kinase</fullName>
        <ecNumber evidence="2">2.7.13.3</ecNumber>
    </recommendedName>
</protein>
<evidence type="ECO:0000259" key="8">
    <source>
        <dbReference type="PROSITE" id="PS50109"/>
    </source>
</evidence>
<evidence type="ECO:0000313" key="10">
    <source>
        <dbReference type="Proteomes" id="UP000029538"/>
    </source>
</evidence>
<evidence type="ECO:0000256" key="3">
    <source>
        <dbReference type="ARBA" id="ARBA00022553"/>
    </source>
</evidence>
<dbReference type="GO" id="GO:0000155">
    <property type="term" value="F:phosphorelay sensor kinase activity"/>
    <property type="evidence" value="ECO:0007669"/>
    <property type="project" value="InterPro"/>
</dbReference>
<dbReference type="Pfam" id="PF02518">
    <property type="entry name" value="HATPase_c"/>
    <property type="match status" value="1"/>
</dbReference>
<dbReference type="PROSITE" id="PS50109">
    <property type="entry name" value="HIS_KIN"/>
    <property type="match status" value="1"/>
</dbReference>
<dbReference type="PANTHER" id="PTHR45453:SF1">
    <property type="entry name" value="PHOSPHATE REGULON SENSOR PROTEIN PHOR"/>
    <property type="match status" value="1"/>
</dbReference>
<evidence type="ECO:0000256" key="2">
    <source>
        <dbReference type="ARBA" id="ARBA00012438"/>
    </source>
</evidence>
<dbReference type="FunFam" id="3.30.565.10:FF:000006">
    <property type="entry name" value="Sensor histidine kinase WalK"/>
    <property type="match status" value="1"/>
</dbReference>
<dbReference type="GO" id="GO:0004721">
    <property type="term" value="F:phosphoprotein phosphatase activity"/>
    <property type="evidence" value="ECO:0007669"/>
    <property type="project" value="TreeGrafter"/>
</dbReference>
<keyword evidence="5 9" id="KW-0418">Kinase</keyword>
<evidence type="ECO:0000256" key="7">
    <source>
        <dbReference type="SAM" id="Phobius"/>
    </source>
</evidence>
<feature type="transmembrane region" description="Helical" evidence="7">
    <location>
        <begin position="6"/>
        <end position="28"/>
    </location>
</feature>
<comment type="catalytic activity">
    <reaction evidence="1">
        <text>ATP + protein L-histidine = ADP + protein N-phospho-L-histidine.</text>
        <dbReference type="EC" id="2.7.13.3"/>
    </reaction>
</comment>
<keyword evidence="7" id="KW-0472">Membrane</keyword>
<organism evidence="9 10">
    <name type="scientific">Prevotella disiens DNF00882</name>
    <dbReference type="NCBI Taxonomy" id="1401075"/>
    <lineage>
        <taxon>Bacteria</taxon>
        <taxon>Pseudomonadati</taxon>
        <taxon>Bacteroidota</taxon>
        <taxon>Bacteroidia</taxon>
        <taxon>Bacteroidales</taxon>
        <taxon>Prevotellaceae</taxon>
        <taxon>Prevotella</taxon>
    </lineage>
</organism>
<dbReference type="Proteomes" id="UP000029538">
    <property type="component" value="Unassembled WGS sequence"/>
</dbReference>
<dbReference type="RefSeq" id="WP_036882812.1">
    <property type="nucleotide sequence ID" value="NZ_JRNR01000030.1"/>
</dbReference>
<feature type="domain" description="Histidine kinase" evidence="8">
    <location>
        <begin position="253"/>
        <end position="468"/>
    </location>
</feature>
<accession>A0A096ASK0</accession>
<dbReference type="InterPro" id="IPR005467">
    <property type="entry name" value="His_kinase_dom"/>
</dbReference>
<dbReference type="InterPro" id="IPR003594">
    <property type="entry name" value="HATPase_dom"/>
</dbReference>
<evidence type="ECO:0000256" key="6">
    <source>
        <dbReference type="ARBA" id="ARBA00023012"/>
    </source>
</evidence>
<dbReference type="SUPFAM" id="SSF47384">
    <property type="entry name" value="Homodimeric domain of signal transducing histidine kinase"/>
    <property type="match status" value="1"/>
</dbReference>
<dbReference type="Pfam" id="PF00512">
    <property type="entry name" value="HisKA"/>
    <property type="match status" value="1"/>
</dbReference>
<dbReference type="InterPro" id="IPR036890">
    <property type="entry name" value="HATPase_C_sf"/>
</dbReference>
<evidence type="ECO:0000256" key="4">
    <source>
        <dbReference type="ARBA" id="ARBA00022679"/>
    </source>
</evidence>
<dbReference type="EC" id="2.7.13.3" evidence="2"/>
<evidence type="ECO:0000313" key="9">
    <source>
        <dbReference type="EMBL" id="KGF49706.1"/>
    </source>
</evidence>
<keyword evidence="7" id="KW-0812">Transmembrane</keyword>
<dbReference type="InterPro" id="IPR036097">
    <property type="entry name" value="HisK_dim/P_sf"/>
</dbReference>
<dbReference type="Gene3D" id="1.10.287.130">
    <property type="match status" value="1"/>
</dbReference>
<keyword evidence="3" id="KW-0597">Phosphoprotein</keyword>
<dbReference type="InterPro" id="IPR050351">
    <property type="entry name" value="BphY/WalK/GraS-like"/>
</dbReference>
<dbReference type="GO" id="GO:0016036">
    <property type="term" value="P:cellular response to phosphate starvation"/>
    <property type="evidence" value="ECO:0007669"/>
    <property type="project" value="TreeGrafter"/>
</dbReference>
<dbReference type="SMART" id="SM00387">
    <property type="entry name" value="HATPase_c"/>
    <property type="match status" value="1"/>
</dbReference>